<evidence type="ECO:0000259" key="2">
    <source>
        <dbReference type="Pfam" id="PF01370"/>
    </source>
</evidence>
<proteinExistence type="predicted"/>
<protein>
    <submittedName>
        <fullName evidence="3">Epimerase</fullName>
    </submittedName>
</protein>
<dbReference type="Proteomes" id="UP000092093">
    <property type="component" value="Unassembled WGS sequence"/>
</dbReference>
<dbReference type="EMBL" id="LJOW01000005">
    <property type="protein sequence ID" value="OBQ45315.1"/>
    <property type="molecule type" value="Genomic_DNA"/>
</dbReference>
<organism evidence="3 4">
    <name type="scientific">Aphanizomenon flos-aquae WA102</name>
    <dbReference type="NCBI Taxonomy" id="1710896"/>
    <lineage>
        <taxon>Bacteria</taxon>
        <taxon>Bacillati</taxon>
        <taxon>Cyanobacteriota</taxon>
        <taxon>Cyanophyceae</taxon>
        <taxon>Nostocales</taxon>
        <taxon>Aphanizomenonaceae</taxon>
        <taxon>Aphanizomenon</taxon>
    </lineage>
</organism>
<keyword evidence="1" id="KW-0472">Membrane</keyword>
<evidence type="ECO:0000313" key="3">
    <source>
        <dbReference type="EMBL" id="OBQ45315.1"/>
    </source>
</evidence>
<feature type="transmembrane region" description="Helical" evidence="1">
    <location>
        <begin position="250"/>
        <end position="270"/>
    </location>
</feature>
<dbReference type="InterPro" id="IPR001509">
    <property type="entry name" value="Epimerase_deHydtase"/>
</dbReference>
<dbReference type="Gene3D" id="3.40.50.720">
    <property type="entry name" value="NAD(P)-binding Rossmann-like Domain"/>
    <property type="match status" value="1"/>
</dbReference>
<dbReference type="InterPro" id="IPR051783">
    <property type="entry name" value="NAD(P)-dependent_oxidoreduct"/>
</dbReference>
<dbReference type="SUPFAM" id="SSF51735">
    <property type="entry name" value="NAD(P)-binding Rossmann-fold domains"/>
    <property type="match status" value="1"/>
</dbReference>
<name>A0A1B7X7E5_APHFL</name>
<dbReference type="PANTHER" id="PTHR48079:SF6">
    <property type="entry name" value="NAD(P)-BINDING DOMAIN-CONTAINING PROTEIN-RELATED"/>
    <property type="match status" value="1"/>
</dbReference>
<evidence type="ECO:0000313" key="4">
    <source>
        <dbReference type="Proteomes" id="UP000092093"/>
    </source>
</evidence>
<dbReference type="PANTHER" id="PTHR48079">
    <property type="entry name" value="PROTEIN YEEZ"/>
    <property type="match status" value="1"/>
</dbReference>
<comment type="caution">
    <text evidence="3">The sequence shown here is derived from an EMBL/GenBank/DDBJ whole genome shotgun (WGS) entry which is preliminary data.</text>
</comment>
<keyword evidence="1" id="KW-0812">Transmembrane</keyword>
<dbReference type="PATRIC" id="fig|1710896.3.peg.6008"/>
<dbReference type="AlphaFoldDB" id="A0A1B7X7E5"/>
<sequence length="318" mass="35687">MTKKRILVTGASGCIGHYITEALIQNTNYELYLLVRNPDKLQIDTTVRPDITVIQGDMQEIGKFSNLLKTIDIAVLTATSWGGEGIFDINVFKTLELMSLLNPEKCEQVIYFSTASVLNNNNQPLKEAGEIGTDYIRSKYDCLHQIEKLAIFPKITTVFPTLVLGGDDKKPYSHLTSGIPEVTSYINLIRFLQADSSFHFIHGKDIATVIQYLIDYPPQQGDPRRFVLGQSALTANQAIEEVCAYLSKKIYFRIPLSIGLANVIIAIFRIQMAAWDRFCMNYRHFSYAHAINPSSFNLPNYCVTMTDVLKISGVKAGI</sequence>
<feature type="domain" description="NAD-dependent epimerase/dehydratase" evidence="2">
    <location>
        <begin position="6"/>
        <end position="229"/>
    </location>
</feature>
<dbReference type="InterPro" id="IPR036291">
    <property type="entry name" value="NAD(P)-bd_dom_sf"/>
</dbReference>
<reference evidence="3 4" key="1">
    <citation type="submission" date="2015-09" db="EMBL/GenBank/DDBJ databases">
        <title>Aphanizomenon flos-aquae WA102.</title>
        <authorList>
            <person name="Driscoll C."/>
        </authorList>
    </citation>
    <scope>NUCLEOTIDE SEQUENCE [LARGE SCALE GENOMIC DNA]</scope>
    <source>
        <strain evidence="3">WA102</strain>
    </source>
</reference>
<dbReference type="Pfam" id="PF01370">
    <property type="entry name" value="Epimerase"/>
    <property type="match status" value="1"/>
</dbReference>
<accession>A0A1B7X7E5</accession>
<keyword evidence="1" id="KW-1133">Transmembrane helix</keyword>
<dbReference type="GO" id="GO:0004029">
    <property type="term" value="F:aldehyde dehydrogenase (NAD+) activity"/>
    <property type="evidence" value="ECO:0007669"/>
    <property type="project" value="TreeGrafter"/>
</dbReference>
<dbReference type="GO" id="GO:0005737">
    <property type="term" value="C:cytoplasm"/>
    <property type="evidence" value="ECO:0007669"/>
    <property type="project" value="TreeGrafter"/>
</dbReference>
<evidence type="ECO:0000256" key="1">
    <source>
        <dbReference type="SAM" id="Phobius"/>
    </source>
</evidence>
<gene>
    <name evidence="3" type="ORF">AN484_02460</name>
</gene>